<evidence type="ECO:0000313" key="1">
    <source>
        <dbReference type="EMBL" id="QRC94272.1"/>
    </source>
</evidence>
<dbReference type="EMBL" id="CP069026">
    <property type="protein sequence ID" value="QRC94272.1"/>
    <property type="molecule type" value="Genomic_DNA"/>
</dbReference>
<reference evidence="2" key="1">
    <citation type="journal article" date="2021" name="BMC Genomics">
        <title>Chromosome-level genome assembly and manually-curated proteome of model necrotroph Parastagonospora nodorum Sn15 reveals a genome-wide trove of candidate effector homologs, and redundancy of virulence-related functions within an accessory chromosome.</title>
        <authorList>
            <person name="Bertazzoni S."/>
            <person name="Jones D.A.B."/>
            <person name="Phan H.T."/>
            <person name="Tan K.-C."/>
            <person name="Hane J.K."/>
        </authorList>
    </citation>
    <scope>NUCLEOTIDE SEQUENCE [LARGE SCALE GENOMIC DNA]</scope>
    <source>
        <strain evidence="2">SN15 / ATCC MYA-4574 / FGSC 10173)</strain>
    </source>
</reference>
<protein>
    <submittedName>
        <fullName evidence="1">Uncharacterized protein</fullName>
    </submittedName>
</protein>
<gene>
    <name evidence="1" type="ORF">JI435_405520</name>
</gene>
<sequence>MKPPQAKTYGSVVKAIDTPLQTFRTEARIPRQTTSCQTGSASRLFTRGVNPSLKGCCAAPCHTNLPARPHLLDKATIIFTGQTLSRDIFKPYSEHPHLPCIIAADHVSLRGTSPKVPFNRADSGPQL</sequence>
<dbReference type="VEuPathDB" id="FungiDB:JI435_405520"/>
<proteinExistence type="predicted"/>
<accession>A0A7U2HZY2</accession>
<keyword evidence="2" id="KW-1185">Reference proteome</keyword>
<dbReference type="AlphaFoldDB" id="A0A7U2HZY2"/>
<dbReference type="Proteomes" id="UP000663193">
    <property type="component" value="Chromosome 4"/>
</dbReference>
<organism evidence="1 2">
    <name type="scientific">Phaeosphaeria nodorum (strain SN15 / ATCC MYA-4574 / FGSC 10173)</name>
    <name type="common">Glume blotch fungus</name>
    <name type="synonym">Parastagonospora nodorum</name>
    <dbReference type="NCBI Taxonomy" id="321614"/>
    <lineage>
        <taxon>Eukaryota</taxon>
        <taxon>Fungi</taxon>
        <taxon>Dikarya</taxon>
        <taxon>Ascomycota</taxon>
        <taxon>Pezizomycotina</taxon>
        <taxon>Dothideomycetes</taxon>
        <taxon>Pleosporomycetidae</taxon>
        <taxon>Pleosporales</taxon>
        <taxon>Pleosporineae</taxon>
        <taxon>Phaeosphaeriaceae</taxon>
        <taxon>Parastagonospora</taxon>
    </lineage>
</organism>
<evidence type="ECO:0000313" key="2">
    <source>
        <dbReference type="Proteomes" id="UP000663193"/>
    </source>
</evidence>
<name>A0A7U2HZY2_PHANO</name>